<dbReference type="InParanoid" id="A0A3N4LF47"/>
<dbReference type="Proteomes" id="UP000267821">
    <property type="component" value="Unassembled WGS sequence"/>
</dbReference>
<evidence type="ECO:0000256" key="1">
    <source>
        <dbReference type="SAM" id="MobiDB-lite"/>
    </source>
</evidence>
<feature type="compositionally biased region" description="Basic and acidic residues" evidence="1">
    <location>
        <begin position="275"/>
        <end position="285"/>
    </location>
</feature>
<feature type="compositionally biased region" description="Basic residues" evidence="1">
    <location>
        <begin position="346"/>
        <end position="355"/>
    </location>
</feature>
<feature type="compositionally biased region" description="Basic and acidic residues" evidence="1">
    <location>
        <begin position="292"/>
        <end position="305"/>
    </location>
</feature>
<dbReference type="PANTHER" id="PTHR21521">
    <property type="entry name" value="AMUN, ISOFORM A"/>
    <property type="match status" value="1"/>
</dbReference>
<dbReference type="PANTHER" id="PTHR21521:SF0">
    <property type="entry name" value="AMUN, ISOFORM A"/>
    <property type="match status" value="1"/>
</dbReference>
<name>A0A3N4LF47_9PEZI</name>
<reference evidence="2 3" key="1">
    <citation type="journal article" date="2018" name="Nat. Ecol. Evol.">
        <title>Pezizomycetes genomes reveal the molecular basis of ectomycorrhizal truffle lifestyle.</title>
        <authorList>
            <person name="Murat C."/>
            <person name="Payen T."/>
            <person name="Noel B."/>
            <person name="Kuo A."/>
            <person name="Morin E."/>
            <person name="Chen J."/>
            <person name="Kohler A."/>
            <person name="Krizsan K."/>
            <person name="Balestrini R."/>
            <person name="Da Silva C."/>
            <person name="Montanini B."/>
            <person name="Hainaut M."/>
            <person name="Levati E."/>
            <person name="Barry K.W."/>
            <person name="Belfiori B."/>
            <person name="Cichocki N."/>
            <person name="Clum A."/>
            <person name="Dockter R.B."/>
            <person name="Fauchery L."/>
            <person name="Guy J."/>
            <person name="Iotti M."/>
            <person name="Le Tacon F."/>
            <person name="Lindquist E.A."/>
            <person name="Lipzen A."/>
            <person name="Malagnac F."/>
            <person name="Mello A."/>
            <person name="Molinier V."/>
            <person name="Miyauchi S."/>
            <person name="Poulain J."/>
            <person name="Riccioni C."/>
            <person name="Rubini A."/>
            <person name="Sitrit Y."/>
            <person name="Splivallo R."/>
            <person name="Traeger S."/>
            <person name="Wang M."/>
            <person name="Zifcakova L."/>
            <person name="Wipf D."/>
            <person name="Zambonelli A."/>
            <person name="Paolocci F."/>
            <person name="Nowrousian M."/>
            <person name="Ottonello S."/>
            <person name="Baldrian P."/>
            <person name="Spatafora J.W."/>
            <person name="Henrissat B."/>
            <person name="Nagy L.G."/>
            <person name="Aury J.M."/>
            <person name="Wincker P."/>
            <person name="Grigoriev I.V."/>
            <person name="Bonfante P."/>
            <person name="Martin F.M."/>
        </authorList>
    </citation>
    <scope>NUCLEOTIDE SEQUENCE [LARGE SCALE GENOMIC DNA]</scope>
    <source>
        <strain evidence="2 3">ATCC MYA-4762</strain>
    </source>
</reference>
<evidence type="ECO:0000313" key="2">
    <source>
        <dbReference type="EMBL" id="RPB20062.1"/>
    </source>
</evidence>
<feature type="region of interest" description="Disordered" evidence="1">
    <location>
        <begin position="265"/>
        <end position="355"/>
    </location>
</feature>
<dbReference type="AlphaFoldDB" id="A0A3N4LF47"/>
<sequence>MSETPKPASITPTTFLETLSRYDAFTSSSSQVKRHATESRAASGSAGQLALDSLKDLDTWRISLPDIIAARRKEGRAHLTHNELVNLMKCKMKRGKYRPQLLPQVTSNDPSTVERITAEAFDYNKDLGWGEKPDLEKVELALGHLSKNLKGVGPATASYLLAAQMPHWIPAFSDEGFRWAFFDKNIPGVIEGTTPSTGGWQRPIKYSLKEYMVYVKEVWDISDRLIADYNHGNKRELFGAGRVEMAGWVFGKEAAGWLPQKPEQVGFQGSRLTGTKHDKPEEALHGKRKHHSDLEKKEVDRHSPEADQDNASTAPEESKPRKSKKRDTKDSVSKRKAKGKVAGLRRSSRNRKPAH</sequence>
<organism evidence="2 3">
    <name type="scientific">Terfezia boudieri ATCC MYA-4762</name>
    <dbReference type="NCBI Taxonomy" id="1051890"/>
    <lineage>
        <taxon>Eukaryota</taxon>
        <taxon>Fungi</taxon>
        <taxon>Dikarya</taxon>
        <taxon>Ascomycota</taxon>
        <taxon>Pezizomycotina</taxon>
        <taxon>Pezizomycetes</taxon>
        <taxon>Pezizales</taxon>
        <taxon>Pezizaceae</taxon>
        <taxon>Terfezia</taxon>
    </lineage>
</organism>
<dbReference type="STRING" id="1051890.A0A3N4LF47"/>
<protein>
    <submittedName>
        <fullName evidence="2">Uncharacterized protein</fullName>
    </submittedName>
</protein>
<keyword evidence="3" id="KW-1185">Reference proteome</keyword>
<gene>
    <name evidence="2" type="ORF">L211DRAFT_813698</name>
</gene>
<accession>A0A3N4LF47</accession>
<evidence type="ECO:0000313" key="3">
    <source>
        <dbReference type="Proteomes" id="UP000267821"/>
    </source>
</evidence>
<proteinExistence type="predicted"/>
<dbReference type="EMBL" id="ML121578">
    <property type="protein sequence ID" value="RPB20062.1"/>
    <property type="molecule type" value="Genomic_DNA"/>
</dbReference>
<dbReference type="OrthoDB" id="8249012at2759"/>